<dbReference type="Proteomes" id="UP001416858">
    <property type="component" value="Unassembled WGS sequence"/>
</dbReference>
<dbReference type="SUPFAM" id="SSF55008">
    <property type="entry name" value="HMA, heavy metal-associated domain"/>
    <property type="match status" value="1"/>
</dbReference>
<proteinExistence type="predicted"/>
<keyword evidence="2" id="KW-1185">Reference proteome</keyword>
<organism evidence="1 2">
    <name type="scientific">Novipirellula caenicola</name>
    <dbReference type="NCBI Taxonomy" id="1536901"/>
    <lineage>
        <taxon>Bacteria</taxon>
        <taxon>Pseudomonadati</taxon>
        <taxon>Planctomycetota</taxon>
        <taxon>Planctomycetia</taxon>
        <taxon>Pirellulales</taxon>
        <taxon>Pirellulaceae</taxon>
        <taxon>Novipirellula</taxon>
    </lineage>
</organism>
<gene>
    <name evidence="1" type="ORF">Rcae01_02583</name>
</gene>
<name>A0ABP9VUD2_9BACT</name>
<evidence type="ECO:0000313" key="1">
    <source>
        <dbReference type="EMBL" id="GAA5507128.1"/>
    </source>
</evidence>
<accession>A0ABP9VUD2</accession>
<dbReference type="RefSeq" id="WP_345684009.1">
    <property type="nucleotide sequence ID" value="NZ_BAABRO010000004.1"/>
</dbReference>
<dbReference type="EMBL" id="BAABRO010000004">
    <property type="protein sequence ID" value="GAA5507128.1"/>
    <property type="molecule type" value="Genomic_DNA"/>
</dbReference>
<dbReference type="Gene3D" id="3.30.70.100">
    <property type="match status" value="1"/>
</dbReference>
<comment type="caution">
    <text evidence="1">The sequence shown here is derived from an EMBL/GenBank/DDBJ whole genome shotgun (WGS) entry which is preliminary data.</text>
</comment>
<protein>
    <recommendedName>
        <fullName evidence="3">HMA domain-containing protein</fullName>
    </recommendedName>
</protein>
<sequence>MRGIAYAIAALAAVIIMVAIAKMPPNPAQPTNEVASAKTETVSSEVMADEGTLTLAVPEMHCSVSCYPRVKEVLENTEAVETVELAAQKEEGIIDNRQVIVHYKPGFDVGQALTALEKEGFSKSDVVH</sequence>
<reference evidence="1 2" key="1">
    <citation type="submission" date="2024-02" db="EMBL/GenBank/DDBJ databases">
        <title>Rhodopirellula caenicola NBRC 110016.</title>
        <authorList>
            <person name="Ichikawa N."/>
            <person name="Katano-Makiyama Y."/>
            <person name="Hidaka K."/>
        </authorList>
    </citation>
    <scope>NUCLEOTIDE SEQUENCE [LARGE SCALE GENOMIC DNA]</scope>
    <source>
        <strain evidence="1 2">NBRC 110016</strain>
    </source>
</reference>
<evidence type="ECO:0000313" key="2">
    <source>
        <dbReference type="Proteomes" id="UP001416858"/>
    </source>
</evidence>
<dbReference type="InterPro" id="IPR036163">
    <property type="entry name" value="HMA_dom_sf"/>
</dbReference>
<evidence type="ECO:0008006" key="3">
    <source>
        <dbReference type="Google" id="ProtNLM"/>
    </source>
</evidence>